<dbReference type="Gene3D" id="3.30.70.270">
    <property type="match status" value="1"/>
</dbReference>
<dbReference type="CDD" id="cd01948">
    <property type="entry name" value="EAL"/>
    <property type="match status" value="1"/>
</dbReference>
<dbReference type="SUPFAM" id="SSF55073">
    <property type="entry name" value="Nucleotide cyclase"/>
    <property type="match status" value="1"/>
</dbReference>
<dbReference type="InterPro" id="IPR000160">
    <property type="entry name" value="GGDEF_dom"/>
</dbReference>
<dbReference type="Proteomes" id="UP000031197">
    <property type="component" value="Unassembled WGS sequence"/>
</dbReference>
<dbReference type="InterPro" id="IPR000014">
    <property type="entry name" value="PAS"/>
</dbReference>
<dbReference type="Pfam" id="PF00990">
    <property type="entry name" value="GGDEF"/>
    <property type="match status" value="1"/>
</dbReference>
<dbReference type="InterPro" id="IPR029787">
    <property type="entry name" value="Nucleotide_cyclase"/>
</dbReference>
<dbReference type="GO" id="GO:0006355">
    <property type="term" value="P:regulation of DNA-templated transcription"/>
    <property type="evidence" value="ECO:0007669"/>
    <property type="project" value="InterPro"/>
</dbReference>
<dbReference type="PROSITE" id="PS50112">
    <property type="entry name" value="PAS"/>
    <property type="match status" value="1"/>
</dbReference>
<dbReference type="SMART" id="SM00267">
    <property type="entry name" value="GGDEF"/>
    <property type="match status" value="1"/>
</dbReference>
<sequence>MDLRSERMLSTMRTTQYSISALLTESRNNTESLCILLASVNPSSGRATVIVSDNEHLAIESTHIVFPSHALLMLPLTPLSAPLPARDFTLPQPLERFREHYVVLATIKDMQNEVVGVVFTFVLHSNLTAQQHAYVDILRQRVEINYLYELARHPYSDKLSEQLSLLEEVSAISKVGAWQIDRFSGAFSSTEIIKSLLGLVYSKSINLQDVLDVISNHDLDDLKLKVLRAIRGKRQFEKYFDITDKQGRRKNIKLIVFLQVERQVNSALKLTRLYGVVQDETETQRLSDSQHSYTDYLTNLLNSIDSAVLSVDKNGTILTANENVTSLLGFEPEELIGQDIKLIATKIQNVGATSYLFNLDSGVKQCIKVGMISECLRHKNGKRIACDVNLKSCSVGPQDLVVVSIRKVSHLLTEVERFKQLAFFEPLTGLPNLHYLERYLSESSANYSAEKALSVFIKVSIVNIKEYEDAFGEPTVDYILRIMASRFVRAFDVTKQLNVSVFKYDRKDFVLHLCTCLKDDNDAKSAAEKCVNFLRENVLVPITLHNSALAIETQTVSCAIPSKYFSLKKVKEFLSRKPDKKRSTYLDEEKEHLYSHFSASDIDRYNYIQQSLGRATANNELFIELQPQYNGAGSLVSSEVLLRWNHPHLGIVTPLEFIPIAEQNESIADIGLWVCNEACKLLSECQTKNINTKLSINISAKHLARADFVSKFVAIVNRWRVEHKCLTLELTEAALIKGVSIIQRRVRDLAQQGFCLSIDDFGIGDSNLNYLQDLPINELKVDKVFIEAIEGRKEKKVMVTNICNMAKALELDTVAEGVETTGQLNEAKACGCSAFQGYYLDKPMSVDEWRGKICELQHPL</sequence>
<organism evidence="3 4">
    <name type="scientific">Alteromonas marina</name>
    <dbReference type="NCBI Taxonomy" id="203795"/>
    <lineage>
        <taxon>Bacteria</taxon>
        <taxon>Pseudomonadati</taxon>
        <taxon>Pseudomonadota</taxon>
        <taxon>Gammaproteobacteria</taxon>
        <taxon>Alteromonadales</taxon>
        <taxon>Alteromonadaceae</taxon>
        <taxon>Alteromonas/Salinimonas group</taxon>
        <taxon>Alteromonas</taxon>
    </lineage>
</organism>
<dbReference type="Gene3D" id="3.30.450.20">
    <property type="entry name" value="PAS domain"/>
    <property type="match status" value="1"/>
</dbReference>
<dbReference type="InterPro" id="IPR013767">
    <property type="entry name" value="PAS_fold"/>
</dbReference>
<reference evidence="3 4" key="1">
    <citation type="submission" date="2014-12" db="EMBL/GenBank/DDBJ databases">
        <title>Genome sequencing of Alteromonas marina AD001.</title>
        <authorList>
            <person name="Adrian T.G.S."/>
            <person name="Chan K.G."/>
        </authorList>
    </citation>
    <scope>NUCLEOTIDE SEQUENCE [LARGE SCALE GENOMIC DNA]</scope>
    <source>
        <strain evidence="3 4">AD001</strain>
    </source>
</reference>
<dbReference type="PANTHER" id="PTHR33121">
    <property type="entry name" value="CYCLIC DI-GMP PHOSPHODIESTERASE PDEF"/>
    <property type="match status" value="1"/>
</dbReference>
<dbReference type="PANTHER" id="PTHR33121:SF71">
    <property type="entry name" value="OXYGEN SENSOR PROTEIN DOSP"/>
    <property type="match status" value="1"/>
</dbReference>
<dbReference type="InterPro" id="IPR050706">
    <property type="entry name" value="Cyclic-di-GMP_PDE-like"/>
</dbReference>
<protein>
    <submittedName>
        <fullName evidence="3">Diguanylate cyclase</fullName>
    </submittedName>
</protein>
<feature type="domain" description="PAS" evidence="1">
    <location>
        <begin position="293"/>
        <end position="338"/>
    </location>
</feature>
<dbReference type="InterPro" id="IPR043128">
    <property type="entry name" value="Rev_trsase/Diguanyl_cyclase"/>
</dbReference>
<accession>A0A0B3ZHF2</accession>
<dbReference type="InterPro" id="IPR035919">
    <property type="entry name" value="EAL_sf"/>
</dbReference>
<dbReference type="SMART" id="SM00052">
    <property type="entry name" value="EAL"/>
    <property type="match status" value="1"/>
</dbReference>
<dbReference type="EMBL" id="JWLW01000001">
    <property type="protein sequence ID" value="KHT57870.1"/>
    <property type="molecule type" value="Genomic_DNA"/>
</dbReference>
<evidence type="ECO:0000313" key="3">
    <source>
        <dbReference type="EMBL" id="KHT57870.1"/>
    </source>
</evidence>
<dbReference type="SUPFAM" id="SSF141868">
    <property type="entry name" value="EAL domain-like"/>
    <property type="match status" value="1"/>
</dbReference>
<dbReference type="OrthoDB" id="6341453at2"/>
<evidence type="ECO:0000313" key="4">
    <source>
        <dbReference type="Proteomes" id="UP000031197"/>
    </source>
</evidence>
<comment type="caution">
    <text evidence="3">The sequence shown here is derived from an EMBL/GenBank/DDBJ whole genome shotgun (WGS) entry which is preliminary data.</text>
</comment>
<dbReference type="NCBIfam" id="TIGR00229">
    <property type="entry name" value="sensory_box"/>
    <property type="match status" value="1"/>
</dbReference>
<evidence type="ECO:0000259" key="2">
    <source>
        <dbReference type="PROSITE" id="PS50883"/>
    </source>
</evidence>
<dbReference type="PROSITE" id="PS50883">
    <property type="entry name" value="EAL"/>
    <property type="match status" value="1"/>
</dbReference>
<dbReference type="InterPro" id="IPR001633">
    <property type="entry name" value="EAL_dom"/>
</dbReference>
<dbReference type="SMART" id="SM00091">
    <property type="entry name" value="PAS"/>
    <property type="match status" value="1"/>
</dbReference>
<dbReference type="Gene3D" id="3.20.20.450">
    <property type="entry name" value="EAL domain"/>
    <property type="match status" value="1"/>
</dbReference>
<feature type="domain" description="EAL" evidence="2">
    <location>
        <begin position="605"/>
        <end position="857"/>
    </location>
</feature>
<dbReference type="Pfam" id="PF00989">
    <property type="entry name" value="PAS"/>
    <property type="match status" value="1"/>
</dbReference>
<gene>
    <name evidence="3" type="ORF">RJ41_00635</name>
</gene>
<evidence type="ECO:0000259" key="1">
    <source>
        <dbReference type="PROSITE" id="PS50112"/>
    </source>
</evidence>
<dbReference type="SUPFAM" id="SSF55785">
    <property type="entry name" value="PYP-like sensor domain (PAS domain)"/>
    <property type="match status" value="1"/>
</dbReference>
<proteinExistence type="predicted"/>
<name>A0A0B3ZHF2_9ALTE</name>
<dbReference type="CDD" id="cd00130">
    <property type="entry name" value="PAS"/>
    <property type="match status" value="1"/>
</dbReference>
<dbReference type="GO" id="GO:0071111">
    <property type="term" value="F:cyclic-guanylate-specific phosphodiesterase activity"/>
    <property type="evidence" value="ECO:0007669"/>
    <property type="project" value="InterPro"/>
</dbReference>
<dbReference type="Pfam" id="PF00563">
    <property type="entry name" value="EAL"/>
    <property type="match status" value="1"/>
</dbReference>
<keyword evidence="4" id="KW-1185">Reference proteome</keyword>
<dbReference type="AlphaFoldDB" id="A0A0B3ZHF2"/>
<dbReference type="InterPro" id="IPR035965">
    <property type="entry name" value="PAS-like_dom_sf"/>
</dbReference>